<comment type="subcellular location">
    <subcellularLocation>
        <location evidence="1">Cell membrane</location>
        <topology evidence="1">Multi-pass membrane protein</topology>
    </subcellularLocation>
</comment>
<name>A0A975ENI8_9RHOB</name>
<comment type="similarity">
    <text evidence="2">Belongs to the Rht family.</text>
</comment>
<dbReference type="Pfam" id="PF01810">
    <property type="entry name" value="LysE"/>
    <property type="match status" value="1"/>
</dbReference>
<gene>
    <name evidence="8" type="ORF">HZ995_12740</name>
</gene>
<dbReference type="KEGG" id="cact:HZ995_12740"/>
<evidence type="ECO:0000256" key="1">
    <source>
        <dbReference type="ARBA" id="ARBA00004651"/>
    </source>
</evidence>
<evidence type="ECO:0000313" key="8">
    <source>
        <dbReference type="EMBL" id="QTN35340.1"/>
    </source>
</evidence>
<evidence type="ECO:0000313" key="9">
    <source>
        <dbReference type="Proteomes" id="UP000665026"/>
    </source>
</evidence>
<evidence type="ECO:0000256" key="6">
    <source>
        <dbReference type="ARBA" id="ARBA00023136"/>
    </source>
</evidence>
<dbReference type="RefSeq" id="WP_209356025.1">
    <property type="nucleotide sequence ID" value="NZ_CP060010.1"/>
</dbReference>
<feature type="transmembrane region" description="Helical" evidence="7">
    <location>
        <begin position="189"/>
        <end position="207"/>
    </location>
</feature>
<dbReference type="PIRSF" id="PIRSF006324">
    <property type="entry name" value="LeuE"/>
    <property type="match status" value="1"/>
</dbReference>
<keyword evidence="4 7" id="KW-0812">Transmembrane</keyword>
<evidence type="ECO:0000256" key="7">
    <source>
        <dbReference type="SAM" id="Phobius"/>
    </source>
</evidence>
<dbReference type="GO" id="GO:0042970">
    <property type="term" value="F:homoserine transmembrane transporter activity"/>
    <property type="evidence" value="ECO:0007669"/>
    <property type="project" value="TreeGrafter"/>
</dbReference>
<evidence type="ECO:0000256" key="5">
    <source>
        <dbReference type="ARBA" id="ARBA00022989"/>
    </source>
</evidence>
<dbReference type="PANTHER" id="PTHR30086">
    <property type="entry name" value="ARGININE EXPORTER PROTEIN ARGO"/>
    <property type="match status" value="1"/>
</dbReference>
<feature type="transmembrane region" description="Helical" evidence="7">
    <location>
        <begin position="74"/>
        <end position="92"/>
    </location>
</feature>
<evidence type="ECO:0000256" key="2">
    <source>
        <dbReference type="ARBA" id="ARBA00007928"/>
    </source>
</evidence>
<feature type="transmembrane region" description="Helical" evidence="7">
    <location>
        <begin position="113"/>
        <end position="139"/>
    </location>
</feature>
<feature type="transmembrane region" description="Helical" evidence="7">
    <location>
        <begin position="6"/>
        <end position="28"/>
    </location>
</feature>
<dbReference type="GO" id="GO:0005886">
    <property type="term" value="C:plasma membrane"/>
    <property type="evidence" value="ECO:0007669"/>
    <property type="project" value="UniProtKB-SubCell"/>
</dbReference>
<dbReference type="InterPro" id="IPR001123">
    <property type="entry name" value="LeuE-type"/>
</dbReference>
<feature type="transmembrane region" description="Helical" evidence="7">
    <location>
        <begin position="145"/>
        <end position="168"/>
    </location>
</feature>
<dbReference type="PANTHER" id="PTHR30086:SF14">
    <property type="entry name" value="HOMOSERINE_HOMOSERINE LACTONE EFFLUX PROTEIN"/>
    <property type="match status" value="1"/>
</dbReference>
<reference evidence="8" key="1">
    <citation type="submission" date="2020-07" db="EMBL/GenBank/DDBJ databases">
        <title>Genome sequences of bacteria associated with the marine, planktonic diatom Thalassiosira profunda strain ECT2AJA-044.</title>
        <authorList>
            <person name="Gargas C.B."/>
            <person name="Roberts W.R."/>
            <person name="Alverson A.J."/>
        </authorList>
    </citation>
    <scope>NUCLEOTIDE SEQUENCE</scope>
    <source>
        <strain evidence="8">ECT2AJA-044</strain>
    </source>
</reference>
<dbReference type="AlphaFoldDB" id="A0A975ENI8"/>
<keyword evidence="6 7" id="KW-0472">Membrane</keyword>
<keyword evidence="3" id="KW-1003">Cell membrane</keyword>
<organism evidence="8 9">
    <name type="scientific">Cognatishimia activa</name>
    <dbReference type="NCBI Taxonomy" id="1715691"/>
    <lineage>
        <taxon>Bacteria</taxon>
        <taxon>Pseudomonadati</taxon>
        <taxon>Pseudomonadota</taxon>
        <taxon>Alphaproteobacteria</taxon>
        <taxon>Rhodobacterales</taxon>
        <taxon>Paracoccaceae</taxon>
        <taxon>Cognatishimia</taxon>
    </lineage>
</organism>
<accession>A0A975ENI8</accession>
<evidence type="ECO:0000256" key="3">
    <source>
        <dbReference type="ARBA" id="ARBA00022475"/>
    </source>
</evidence>
<proteinExistence type="inferred from homology"/>
<keyword evidence="5 7" id="KW-1133">Transmembrane helix</keyword>
<protein>
    <submittedName>
        <fullName evidence="8">LysE family translocator</fullName>
    </submittedName>
</protein>
<dbReference type="EMBL" id="CP060010">
    <property type="protein sequence ID" value="QTN35340.1"/>
    <property type="molecule type" value="Genomic_DNA"/>
</dbReference>
<dbReference type="Proteomes" id="UP000665026">
    <property type="component" value="Chromosome"/>
</dbReference>
<sequence length="210" mass="22129">MTFETWLIYVATVLALMSTPGPSQLLMLSNSGTHGFRRALSTAAGDLSANMLQMLAAGLGLAAVIAASATALSVIKWAGVAYLIWLGARMILKAKANDPNTRAEQADVSARALWMQGFITSAANPKAVVFFAALFPQFISAEAAFWPQFLILSATYLAMDGAFLCAYGGSASWIAARFKGAAKLWIERLGGGFMIAAAVLLGLKSVTDRA</sequence>
<evidence type="ECO:0000256" key="4">
    <source>
        <dbReference type="ARBA" id="ARBA00022692"/>
    </source>
</evidence>